<dbReference type="PANTHER" id="PTHR46033:SF8">
    <property type="entry name" value="PROTEIN MAINTENANCE OF MERISTEMS-LIKE"/>
    <property type="match status" value="1"/>
</dbReference>
<dbReference type="AlphaFoldDB" id="A0A151R497"/>
<protein>
    <submittedName>
        <fullName evidence="2">Serine/threonine protein phosphatase 7 long form isogeny</fullName>
    </submittedName>
</protein>
<gene>
    <name evidence="2" type="ORF">KK1_041457</name>
</gene>
<dbReference type="EMBL" id="KQ484115">
    <property type="protein sequence ID" value="KYP37339.1"/>
    <property type="molecule type" value="Genomic_DNA"/>
</dbReference>
<evidence type="ECO:0000313" key="2">
    <source>
        <dbReference type="EMBL" id="KYP37339.1"/>
    </source>
</evidence>
<keyword evidence="3" id="KW-1185">Reference proteome</keyword>
<organism evidence="2 3">
    <name type="scientific">Cajanus cajan</name>
    <name type="common">Pigeon pea</name>
    <name type="synonym">Cajanus indicus</name>
    <dbReference type="NCBI Taxonomy" id="3821"/>
    <lineage>
        <taxon>Eukaryota</taxon>
        <taxon>Viridiplantae</taxon>
        <taxon>Streptophyta</taxon>
        <taxon>Embryophyta</taxon>
        <taxon>Tracheophyta</taxon>
        <taxon>Spermatophyta</taxon>
        <taxon>Magnoliopsida</taxon>
        <taxon>eudicotyledons</taxon>
        <taxon>Gunneridae</taxon>
        <taxon>Pentapetalae</taxon>
        <taxon>rosids</taxon>
        <taxon>fabids</taxon>
        <taxon>Fabales</taxon>
        <taxon>Fabaceae</taxon>
        <taxon>Papilionoideae</taxon>
        <taxon>50 kb inversion clade</taxon>
        <taxon>NPAAA clade</taxon>
        <taxon>indigoferoid/millettioid clade</taxon>
        <taxon>Phaseoleae</taxon>
        <taxon>Cajanus</taxon>
    </lineage>
</organism>
<feature type="domain" description="Aminotransferase-like plant mobile" evidence="1">
    <location>
        <begin position="3"/>
        <end position="88"/>
    </location>
</feature>
<accession>A0A151R497</accession>
<dbReference type="InterPro" id="IPR019557">
    <property type="entry name" value="AminoTfrase-like_pln_mobile"/>
</dbReference>
<evidence type="ECO:0000259" key="1">
    <source>
        <dbReference type="Pfam" id="PF10536"/>
    </source>
</evidence>
<name>A0A151R497_CAJCA</name>
<sequence>MHDKIGNTVHFMYLSLLTNLRKIIRYSWGSVCLAMLYREMCKATKVGSKTMGGCTSILMSWAWYRMLYIAPISSNLPTYPLVCRWSGGRILNFRNKPHNDVVGV</sequence>
<dbReference type="Pfam" id="PF10536">
    <property type="entry name" value="PMD"/>
    <property type="match status" value="1"/>
</dbReference>
<dbReference type="Proteomes" id="UP000075243">
    <property type="component" value="Unassembled WGS sequence"/>
</dbReference>
<dbReference type="InterPro" id="IPR044824">
    <property type="entry name" value="MAIN-like"/>
</dbReference>
<dbReference type="GO" id="GO:0010073">
    <property type="term" value="P:meristem maintenance"/>
    <property type="evidence" value="ECO:0007669"/>
    <property type="project" value="InterPro"/>
</dbReference>
<reference evidence="2" key="1">
    <citation type="journal article" date="2012" name="Nat. Biotechnol.">
        <title>Draft genome sequence of pigeonpea (Cajanus cajan), an orphan legume crop of resource-poor farmers.</title>
        <authorList>
            <person name="Varshney R.K."/>
            <person name="Chen W."/>
            <person name="Li Y."/>
            <person name="Bharti A.K."/>
            <person name="Saxena R.K."/>
            <person name="Schlueter J.A."/>
            <person name="Donoghue M.T."/>
            <person name="Azam S."/>
            <person name="Fan G."/>
            <person name="Whaley A.M."/>
            <person name="Farmer A.D."/>
            <person name="Sheridan J."/>
            <person name="Iwata A."/>
            <person name="Tuteja R."/>
            <person name="Penmetsa R.V."/>
            <person name="Wu W."/>
            <person name="Upadhyaya H.D."/>
            <person name="Yang S.P."/>
            <person name="Shah T."/>
            <person name="Saxena K.B."/>
            <person name="Michael T."/>
            <person name="McCombie W.R."/>
            <person name="Yang B."/>
            <person name="Zhang G."/>
            <person name="Yang H."/>
            <person name="Wang J."/>
            <person name="Spillane C."/>
            <person name="Cook D.R."/>
            <person name="May G.D."/>
            <person name="Xu X."/>
            <person name="Jackson S.A."/>
        </authorList>
    </citation>
    <scope>NUCLEOTIDE SEQUENCE [LARGE SCALE GENOMIC DNA]</scope>
</reference>
<proteinExistence type="predicted"/>
<evidence type="ECO:0000313" key="3">
    <source>
        <dbReference type="Proteomes" id="UP000075243"/>
    </source>
</evidence>
<dbReference type="Gramene" id="C.cajan_39870.t">
    <property type="protein sequence ID" value="C.cajan_39870.t.cds1"/>
    <property type="gene ID" value="C.cajan_39870"/>
</dbReference>
<dbReference type="PANTHER" id="PTHR46033">
    <property type="entry name" value="PROTEIN MAIN-LIKE 2"/>
    <property type="match status" value="1"/>
</dbReference>